<proteinExistence type="predicted"/>
<evidence type="ECO:0000256" key="5">
    <source>
        <dbReference type="ARBA" id="ARBA00022485"/>
    </source>
</evidence>
<dbReference type="PROSITE" id="PS51379">
    <property type="entry name" value="4FE4S_FER_2"/>
    <property type="match status" value="3"/>
</dbReference>
<feature type="domain" description="4Fe-4S ferredoxin-type" evidence="12">
    <location>
        <begin position="171"/>
        <end position="202"/>
    </location>
</feature>
<dbReference type="AlphaFoldDB" id="A0A2R4VY50"/>
<evidence type="ECO:0000256" key="4">
    <source>
        <dbReference type="ARBA" id="ARBA00022448"/>
    </source>
</evidence>
<dbReference type="Gene3D" id="1.10.3650.10">
    <property type="entry name" value="nitrate reductase domain like"/>
    <property type="match status" value="1"/>
</dbReference>
<feature type="domain" description="4Fe-4S ferredoxin-type" evidence="12">
    <location>
        <begin position="204"/>
        <end position="233"/>
    </location>
</feature>
<evidence type="ECO:0000256" key="10">
    <source>
        <dbReference type="ARBA" id="ARBA00023014"/>
    </source>
</evidence>
<dbReference type="SUPFAM" id="SSF54862">
    <property type="entry name" value="4Fe-4S ferredoxins"/>
    <property type="match status" value="1"/>
</dbReference>
<evidence type="ECO:0000256" key="6">
    <source>
        <dbReference type="ARBA" id="ARBA00022723"/>
    </source>
</evidence>
<keyword evidence="14" id="KW-1185">Reference proteome</keyword>
<evidence type="ECO:0000256" key="7">
    <source>
        <dbReference type="ARBA" id="ARBA00022737"/>
    </source>
</evidence>
<evidence type="ECO:0000256" key="1">
    <source>
        <dbReference type="ARBA" id="ARBA00001927"/>
    </source>
</evidence>
<accession>A0A2R4VY50</accession>
<keyword evidence="6" id="KW-0479">Metal-binding</keyword>
<dbReference type="NCBIfam" id="TIGR01660">
    <property type="entry name" value="narH"/>
    <property type="match status" value="1"/>
</dbReference>
<dbReference type="EMBL" id="CP020921">
    <property type="protein sequence ID" value="AWB09473.1"/>
    <property type="molecule type" value="Genomic_DNA"/>
</dbReference>
<dbReference type="KEGG" id="taci:TDSAC_0083"/>
<evidence type="ECO:0000313" key="14">
    <source>
        <dbReference type="Proteomes" id="UP000244792"/>
    </source>
</evidence>
<evidence type="ECO:0000259" key="12">
    <source>
        <dbReference type="PROSITE" id="PS51379"/>
    </source>
</evidence>
<keyword evidence="9" id="KW-0408">Iron</keyword>
<reference evidence="13 14" key="1">
    <citation type="submission" date="2017-04" db="EMBL/GenBank/DDBJ databases">
        <title>Genomic insights into metabolism of Thermodesulfobium acidiphilum.</title>
        <authorList>
            <person name="Toshchakov S.V."/>
            <person name="Frolov E.N."/>
            <person name="Kublanov I.V."/>
            <person name="Samarov N.I."/>
            <person name="Novikov A."/>
            <person name="Lebedinsky A.V."/>
            <person name="Bonch-Osmolovskaya E.A."/>
            <person name="Chernyh N.A."/>
        </authorList>
    </citation>
    <scope>NUCLEOTIDE SEQUENCE [LARGE SCALE GENOMIC DNA]</scope>
    <source>
        <strain evidence="13 14">3127-1</strain>
    </source>
</reference>
<dbReference type="PANTHER" id="PTHR43518">
    <property type="entry name" value="NITRATE REDUCTASE BETA SUBUNIT"/>
    <property type="match status" value="1"/>
</dbReference>
<dbReference type="Proteomes" id="UP000244792">
    <property type="component" value="Chromosome"/>
</dbReference>
<keyword evidence="8" id="KW-0249">Electron transport</keyword>
<evidence type="ECO:0000256" key="3">
    <source>
        <dbReference type="ARBA" id="ARBA00004196"/>
    </source>
</evidence>
<keyword evidence="10" id="KW-0411">Iron-sulfur</keyword>
<dbReference type="GO" id="GO:0051538">
    <property type="term" value="F:3 iron, 4 sulfur cluster binding"/>
    <property type="evidence" value="ECO:0007669"/>
    <property type="project" value="UniProtKB-KW"/>
</dbReference>
<dbReference type="InterPro" id="IPR017896">
    <property type="entry name" value="4Fe4S_Fe-S-bd"/>
</dbReference>
<dbReference type="InterPro" id="IPR029263">
    <property type="entry name" value="Nitr_red_bet_C"/>
</dbReference>
<dbReference type="GO" id="GO:0051539">
    <property type="term" value="F:4 iron, 4 sulfur cluster binding"/>
    <property type="evidence" value="ECO:0007669"/>
    <property type="project" value="UniProtKB-KW"/>
</dbReference>
<evidence type="ECO:0000256" key="11">
    <source>
        <dbReference type="ARBA" id="ARBA00023291"/>
    </source>
</evidence>
<dbReference type="Pfam" id="PF14711">
    <property type="entry name" value="Nitr_red_bet_C"/>
    <property type="match status" value="1"/>
</dbReference>
<keyword evidence="4" id="KW-0813">Transport</keyword>
<dbReference type="GO" id="GO:0009061">
    <property type="term" value="P:anaerobic respiration"/>
    <property type="evidence" value="ECO:0007669"/>
    <property type="project" value="TreeGrafter"/>
</dbReference>
<dbReference type="GO" id="GO:0009055">
    <property type="term" value="F:electron transfer activity"/>
    <property type="evidence" value="ECO:0007669"/>
    <property type="project" value="TreeGrafter"/>
</dbReference>
<dbReference type="GO" id="GO:0016020">
    <property type="term" value="C:membrane"/>
    <property type="evidence" value="ECO:0007669"/>
    <property type="project" value="TreeGrafter"/>
</dbReference>
<gene>
    <name evidence="13" type="ORF">TDSAC_0083</name>
</gene>
<dbReference type="InterPro" id="IPR006547">
    <property type="entry name" value="NO3_Rdtase_bsu"/>
</dbReference>
<sequence>MKVRAQLAMVLNLDKCIGCHACSVTCKNVWAQRSGLEYAWFNNVETKPGIGFPKNWETQNRYKGGWELSGKNLKLKSGSKLNALLNIFSNPNLPTIEDYSEPFTFDYSYLKNSEEDAFPTLKPVSAITHKEIDIKWGANWEDDLGTTFESRSKDYNFKDIDSSLYSSFENTFMMYLPRLCEHCLNPACVASCPSGAIYKRDEDGIVLIDQNKCRGFRMCVSACPYKKIYYNYKSGKSEKCILCFPRLEVGKPTVCSESCVGRIRYIGVLLYDRDRIKEAAGCDEKELYRSQLSIILDPNDKEVISKAIEDGVPENFLDAAKISPVYKMIKEFKIAFPLHPEFRTLPMVYYIPPLSPIQSGLISESDEDVLPDVSKLRIPAKFLANMLTAGDESLILEALNKLLAIRIYNRNKILYKDNNTDSLEKSNLTVSQAEYLYKLLAIADYSDRFVIPTLHKENYDDNYVKKGIVGFPKNDFGG</sequence>
<dbReference type="GO" id="GO:0008940">
    <property type="term" value="F:nitrate reductase activity"/>
    <property type="evidence" value="ECO:0007669"/>
    <property type="project" value="InterPro"/>
</dbReference>
<keyword evidence="7" id="KW-0677">Repeat</keyword>
<dbReference type="GO" id="GO:0042126">
    <property type="term" value="P:nitrate metabolic process"/>
    <property type="evidence" value="ECO:0007669"/>
    <property type="project" value="InterPro"/>
</dbReference>
<dbReference type="FunFam" id="3.30.70.20:FF:000005">
    <property type="entry name" value="Respiratory nitrate reductase beta subunit"/>
    <property type="match status" value="1"/>
</dbReference>
<dbReference type="RefSeq" id="WP_108307795.1">
    <property type="nucleotide sequence ID" value="NZ_CP020921.1"/>
</dbReference>
<comment type="subcellular location">
    <subcellularLocation>
        <location evidence="3">Cell envelope</location>
    </subcellularLocation>
</comment>
<evidence type="ECO:0000256" key="8">
    <source>
        <dbReference type="ARBA" id="ARBA00022982"/>
    </source>
</evidence>
<dbReference type="GO" id="GO:0009325">
    <property type="term" value="C:nitrate reductase complex"/>
    <property type="evidence" value="ECO:0007669"/>
    <property type="project" value="InterPro"/>
</dbReference>
<name>A0A2R4VY50_THEAF</name>
<dbReference type="FunFam" id="3.30.70.20:FF:000010">
    <property type="entry name" value="Respiratory nitrate reductase beta subunit"/>
    <property type="match status" value="1"/>
</dbReference>
<keyword evidence="5" id="KW-0004">4Fe-4S</keyword>
<evidence type="ECO:0000313" key="13">
    <source>
        <dbReference type="EMBL" id="AWB09473.1"/>
    </source>
</evidence>
<comment type="cofactor">
    <cofactor evidence="2">
        <name>[4Fe-4S] cluster</name>
        <dbReference type="ChEBI" id="CHEBI:49883"/>
    </cofactor>
</comment>
<evidence type="ECO:0000256" key="9">
    <source>
        <dbReference type="ARBA" id="ARBA00023004"/>
    </source>
</evidence>
<dbReference type="InterPro" id="IPR038262">
    <property type="entry name" value="Nitr_red_bet_C_sf"/>
</dbReference>
<dbReference type="PANTHER" id="PTHR43518:SF1">
    <property type="entry name" value="RESPIRATORY NITRATE REDUCTASE 1 BETA CHAIN"/>
    <property type="match status" value="1"/>
</dbReference>
<keyword evidence="11" id="KW-0003">3Fe-4S</keyword>
<dbReference type="GO" id="GO:0030313">
    <property type="term" value="C:cell envelope"/>
    <property type="evidence" value="ECO:0007669"/>
    <property type="project" value="UniProtKB-SubCell"/>
</dbReference>
<protein>
    <submittedName>
        <fullName evidence="13">Respiratory nitrate reductase beta subunit</fullName>
    </submittedName>
</protein>
<comment type="cofactor">
    <cofactor evidence="1">
        <name>[3Fe-4S] cluster</name>
        <dbReference type="ChEBI" id="CHEBI:21137"/>
    </cofactor>
</comment>
<dbReference type="OrthoDB" id="9810688at2"/>
<organism evidence="13 14">
    <name type="scientific">Thermodesulfobium acidiphilum</name>
    <dbReference type="NCBI Taxonomy" id="1794699"/>
    <lineage>
        <taxon>Bacteria</taxon>
        <taxon>Pseudomonadati</taxon>
        <taxon>Thermodesulfobiota</taxon>
        <taxon>Thermodesulfobiia</taxon>
        <taxon>Thermodesulfobiales</taxon>
        <taxon>Thermodesulfobiaceae</taxon>
        <taxon>Thermodesulfobium</taxon>
    </lineage>
</organism>
<feature type="domain" description="4Fe-4S ferredoxin-type" evidence="12">
    <location>
        <begin position="7"/>
        <end position="35"/>
    </location>
</feature>
<evidence type="ECO:0000256" key="2">
    <source>
        <dbReference type="ARBA" id="ARBA00001966"/>
    </source>
</evidence>
<dbReference type="Gene3D" id="3.30.70.20">
    <property type="match status" value="3"/>
</dbReference>
<dbReference type="Pfam" id="PF13247">
    <property type="entry name" value="Fer4_11"/>
    <property type="match status" value="1"/>
</dbReference>
<dbReference type="GO" id="GO:0046872">
    <property type="term" value="F:metal ion binding"/>
    <property type="evidence" value="ECO:0007669"/>
    <property type="project" value="UniProtKB-KW"/>
</dbReference>